<protein>
    <submittedName>
        <fullName evidence="1">Uncharacterized protein</fullName>
    </submittedName>
</protein>
<name>A0ACC0RWY5_POPTR</name>
<accession>A0ACC0RWY5</accession>
<reference evidence="1 2" key="1">
    <citation type="journal article" date="2006" name="Science">
        <title>The genome of black cottonwood, Populus trichocarpa (Torr. &amp; Gray).</title>
        <authorList>
            <person name="Tuskan G.A."/>
            <person name="Difazio S."/>
            <person name="Jansson S."/>
            <person name="Bohlmann J."/>
            <person name="Grigoriev I."/>
            <person name="Hellsten U."/>
            <person name="Putnam N."/>
            <person name="Ralph S."/>
            <person name="Rombauts S."/>
            <person name="Salamov A."/>
            <person name="Schein J."/>
            <person name="Sterck L."/>
            <person name="Aerts A."/>
            <person name="Bhalerao R.R."/>
            <person name="Bhalerao R.P."/>
            <person name="Blaudez D."/>
            <person name="Boerjan W."/>
            <person name="Brun A."/>
            <person name="Brunner A."/>
            <person name="Busov V."/>
            <person name="Campbell M."/>
            <person name="Carlson J."/>
            <person name="Chalot M."/>
            <person name="Chapman J."/>
            <person name="Chen G.L."/>
            <person name="Cooper D."/>
            <person name="Coutinho P.M."/>
            <person name="Couturier J."/>
            <person name="Covert S."/>
            <person name="Cronk Q."/>
            <person name="Cunningham R."/>
            <person name="Davis J."/>
            <person name="Degroeve S."/>
            <person name="Dejardin A."/>
            <person name="Depamphilis C."/>
            <person name="Detter J."/>
            <person name="Dirks B."/>
            <person name="Dubchak I."/>
            <person name="Duplessis S."/>
            <person name="Ehlting J."/>
            <person name="Ellis B."/>
            <person name="Gendler K."/>
            <person name="Goodstein D."/>
            <person name="Gribskov M."/>
            <person name="Grimwood J."/>
            <person name="Groover A."/>
            <person name="Gunter L."/>
            <person name="Hamberger B."/>
            <person name="Heinze B."/>
            <person name="Helariutta Y."/>
            <person name="Henrissat B."/>
            <person name="Holligan D."/>
            <person name="Holt R."/>
            <person name="Huang W."/>
            <person name="Islam-Faridi N."/>
            <person name="Jones S."/>
            <person name="Jones-Rhoades M."/>
            <person name="Jorgensen R."/>
            <person name="Joshi C."/>
            <person name="Kangasjarvi J."/>
            <person name="Karlsson J."/>
            <person name="Kelleher C."/>
            <person name="Kirkpatrick R."/>
            <person name="Kirst M."/>
            <person name="Kohler A."/>
            <person name="Kalluri U."/>
            <person name="Larimer F."/>
            <person name="Leebens-Mack J."/>
            <person name="Leple J.C."/>
            <person name="Locascio P."/>
            <person name="Lou Y."/>
            <person name="Lucas S."/>
            <person name="Martin F."/>
            <person name="Montanini B."/>
            <person name="Napoli C."/>
            <person name="Nelson D.R."/>
            <person name="Nelson C."/>
            <person name="Nieminen K."/>
            <person name="Nilsson O."/>
            <person name="Pereda V."/>
            <person name="Peter G."/>
            <person name="Philippe R."/>
            <person name="Pilate G."/>
            <person name="Poliakov A."/>
            <person name="Razumovskaya J."/>
            <person name="Richardson P."/>
            <person name="Rinaldi C."/>
            <person name="Ritland K."/>
            <person name="Rouze P."/>
            <person name="Ryaboy D."/>
            <person name="Schmutz J."/>
            <person name="Schrader J."/>
            <person name="Segerman B."/>
            <person name="Shin H."/>
            <person name="Siddiqui A."/>
            <person name="Sterky F."/>
            <person name="Terry A."/>
            <person name="Tsai C.J."/>
            <person name="Uberbacher E."/>
            <person name="Unneberg P."/>
            <person name="Vahala J."/>
            <person name="Wall K."/>
            <person name="Wessler S."/>
            <person name="Yang G."/>
            <person name="Yin T."/>
            <person name="Douglas C."/>
            <person name="Marra M."/>
            <person name="Sandberg G."/>
            <person name="Van de Peer Y."/>
            <person name="Rokhsar D."/>
        </authorList>
    </citation>
    <scope>NUCLEOTIDE SEQUENCE [LARGE SCALE GENOMIC DNA]</scope>
    <source>
        <strain evidence="2">cv. Nisqually</strain>
    </source>
</reference>
<dbReference type="EMBL" id="CM009303">
    <property type="protein sequence ID" value="KAI9381800.1"/>
    <property type="molecule type" value="Genomic_DNA"/>
</dbReference>
<comment type="caution">
    <text evidence="1">The sequence shown here is derived from an EMBL/GenBank/DDBJ whole genome shotgun (WGS) entry which is preliminary data.</text>
</comment>
<evidence type="ECO:0000313" key="2">
    <source>
        <dbReference type="Proteomes" id="UP000006729"/>
    </source>
</evidence>
<proteinExistence type="predicted"/>
<dbReference type="Proteomes" id="UP000006729">
    <property type="component" value="Chromosome 14"/>
</dbReference>
<gene>
    <name evidence="1" type="ORF">POPTR_014G030600v4</name>
</gene>
<evidence type="ECO:0000313" key="1">
    <source>
        <dbReference type="EMBL" id="KAI9381800.1"/>
    </source>
</evidence>
<organism evidence="1 2">
    <name type="scientific">Populus trichocarpa</name>
    <name type="common">Western balsam poplar</name>
    <name type="synonym">Populus balsamifera subsp. trichocarpa</name>
    <dbReference type="NCBI Taxonomy" id="3694"/>
    <lineage>
        <taxon>Eukaryota</taxon>
        <taxon>Viridiplantae</taxon>
        <taxon>Streptophyta</taxon>
        <taxon>Embryophyta</taxon>
        <taxon>Tracheophyta</taxon>
        <taxon>Spermatophyta</taxon>
        <taxon>Magnoliopsida</taxon>
        <taxon>eudicotyledons</taxon>
        <taxon>Gunneridae</taxon>
        <taxon>Pentapetalae</taxon>
        <taxon>rosids</taxon>
        <taxon>fabids</taxon>
        <taxon>Malpighiales</taxon>
        <taxon>Salicaceae</taxon>
        <taxon>Saliceae</taxon>
        <taxon>Populus</taxon>
    </lineage>
</organism>
<keyword evidence="2" id="KW-1185">Reference proteome</keyword>
<sequence length="103" mass="11748">MLLAIAHLPSKNSRLCCKNLMLMEMARQANVFSPTLPVRSAANSLQTSSRWVRPADSYGWDLVDENDIDALVDFARKHQGYKINDRLLLNYTNRPTVTFLISH</sequence>